<sequence length="359" mass="39188">MTSDWAVPFAAVPRAAFLPERMWVWDIETQATELHDRRADLAAWTRAAHRDAPIVTQWDDGRHTGPAAGKLATSSASMPSVVLSMLRDLDVVDGARVLEIGTGTGWNAGLLCARLGDANVVTVEVDAQVAATARTALGRAGWRPEVICGDGAAGHRDRAPFDRVIATAGVRRVPYAWVEQTRPGGVVLAPWGTHYSNQEALVRLTVSEDGTASGPFLRAVEFMTLRGQRLDWERFSGHVPDHYESIPAVRGTDATLGELAGLAQRFACGLRMPRCAQVVNGHRVWLFDMDSTSWTLAEFPEEGAPLVRQSGSRRLWDEVLGVLDWWEREGSPEPHHFGLTVTPDGQSAWLGDAADAWTV</sequence>
<keyword evidence="5" id="KW-0963">Cytoplasm</keyword>
<dbReference type="GO" id="GO:0032259">
    <property type="term" value="P:methylation"/>
    <property type="evidence" value="ECO:0007669"/>
    <property type="project" value="UniProtKB-KW"/>
</dbReference>
<dbReference type="Gene3D" id="3.40.50.150">
    <property type="entry name" value="Vaccinia Virus protein VP39"/>
    <property type="match status" value="1"/>
</dbReference>
<proteinExistence type="inferred from homology"/>
<evidence type="ECO:0000256" key="9">
    <source>
        <dbReference type="ARBA" id="ARBA00030757"/>
    </source>
</evidence>
<reference evidence="12 13" key="1">
    <citation type="submission" date="2021-08" db="EMBL/GenBank/DDBJ databases">
        <title>Streptomyces sp. PTM05 isolated from lichen.</title>
        <authorList>
            <person name="Somphong A."/>
            <person name="Phongsopitanun W."/>
            <person name="Tanasupawat S."/>
        </authorList>
    </citation>
    <scope>NUCLEOTIDE SEQUENCE [LARGE SCALE GENOMIC DNA]</scope>
    <source>
        <strain evidence="12 13">Ptm05</strain>
    </source>
</reference>
<keyword evidence="13" id="KW-1185">Reference proteome</keyword>
<keyword evidence="7" id="KW-0808">Transferase</keyword>
<evidence type="ECO:0000256" key="1">
    <source>
        <dbReference type="ARBA" id="ARBA00004496"/>
    </source>
</evidence>
<evidence type="ECO:0000256" key="7">
    <source>
        <dbReference type="ARBA" id="ARBA00022679"/>
    </source>
</evidence>
<evidence type="ECO:0000256" key="2">
    <source>
        <dbReference type="ARBA" id="ARBA00005369"/>
    </source>
</evidence>
<comment type="subcellular location">
    <subcellularLocation>
        <location evidence="1">Cytoplasm</location>
    </subcellularLocation>
</comment>
<dbReference type="GO" id="GO:0008168">
    <property type="term" value="F:methyltransferase activity"/>
    <property type="evidence" value="ECO:0007669"/>
    <property type="project" value="UniProtKB-KW"/>
</dbReference>
<dbReference type="EC" id="2.1.1.77" evidence="3"/>
<evidence type="ECO:0000313" key="13">
    <source>
        <dbReference type="Proteomes" id="UP001198565"/>
    </source>
</evidence>
<evidence type="ECO:0000313" key="12">
    <source>
        <dbReference type="EMBL" id="MBY8886924.1"/>
    </source>
</evidence>
<comment type="similarity">
    <text evidence="2">Belongs to the methyltransferase superfamily. L-isoaspartyl/D-aspartyl protein methyltransferase family.</text>
</comment>
<keyword evidence="8" id="KW-0949">S-adenosyl-L-methionine</keyword>
<evidence type="ECO:0000256" key="4">
    <source>
        <dbReference type="ARBA" id="ARBA00013346"/>
    </source>
</evidence>
<evidence type="ECO:0000256" key="6">
    <source>
        <dbReference type="ARBA" id="ARBA00022603"/>
    </source>
</evidence>
<dbReference type="InterPro" id="IPR000682">
    <property type="entry name" value="PCMT"/>
</dbReference>
<dbReference type="InterPro" id="IPR029063">
    <property type="entry name" value="SAM-dependent_MTases_sf"/>
</dbReference>
<accession>A0ABS7QW73</accession>
<evidence type="ECO:0000256" key="5">
    <source>
        <dbReference type="ARBA" id="ARBA00022490"/>
    </source>
</evidence>
<dbReference type="PANTHER" id="PTHR11579">
    <property type="entry name" value="PROTEIN-L-ISOASPARTATE O-METHYLTRANSFERASE"/>
    <property type="match status" value="1"/>
</dbReference>
<organism evidence="12 13">
    <name type="scientific">Streptantibioticus parmotrematis</name>
    <dbReference type="NCBI Taxonomy" id="2873249"/>
    <lineage>
        <taxon>Bacteria</taxon>
        <taxon>Bacillati</taxon>
        <taxon>Actinomycetota</taxon>
        <taxon>Actinomycetes</taxon>
        <taxon>Kitasatosporales</taxon>
        <taxon>Streptomycetaceae</taxon>
        <taxon>Streptantibioticus</taxon>
    </lineage>
</organism>
<evidence type="ECO:0000256" key="8">
    <source>
        <dbReference type="ARBA" id="ARBA00022691"/>
    </source>
</evidence>
<dbReference type="SUPFAM" id="SSF53335">
    <property type="entry name" value="S-adenosyl-L-methionine-dependent methyltransferases"/>
    <property type="match status" value="1"/>
</dbReference>
<name>A0ABS7QW73_9ACTN</name>
<keyword evidence="6 12" id="KW-0489">Methyltransferase</keyword>
<dbReference type="Proteomes" id="UP001198565">
    <property type="component" value="Unassembled WGS sequence"/>
</dbReference>
<evidence type="ECO:0000256" key="3">
    <source>
        <dbReference type="ARBA" id="ARBA00011890"/>
    </source>
</evidence>
<dbReference type="PANTHER" id="PTHR11579:SF0">
    <property type="entry name" value="PROTEIN-L-ISOASPARTATE(D-ASPARTATE) O-METHYLTRANSFERASE"/>
    <property type="match status" value="1"/>
</dbReference>
<evidence type="ECO:0000256" key="10">
    <source>
        <dbReference type="ARBA" id="ARBA00031323"/>
    </source>
</evidence>
<dbReference type="EMBL" id="JAINVZ010000012">
    <property type="protein sequence ID" value="MBY8886924.1"/>
    <property type="molecule type" value="Genomic_DNA"/>
</dbReference>
<dbReference type="Pfam" id="PF01135">
    <property type="entry name" value="PCMT"/>
    <property type="match status" value="1"/>
</dbReference>
<dbReference type="CDD" id="cd02440">
    <property type="entry name" value="AdoMet_MTases"/>
    <property type="match status" value="1"/>
</dbReference>
<comment type="caution">
    <text evidence="12">The sequence shown here is derived from an EMBL/GenBank/DDBJ whole genome shotgun (WGS) entry which is preliminary data.</text>
</comment>
<protein>
    <recommendedName>
        <fullName evidence="4">Protein-L-isoaspartate O-methyltransferase</fullName>
        <ecNumber evidence="3">2.1.1.77</ecNumber>
    </recommendedName>
    <alternativeName>
        <fullName evidence="11">L-isoaspartyl protein carboxyl methyltransferase</fullName>
    </alternativeName>
    <alternativeName>
        <fullName evidence="9">Protein L-isoaspartyl methyltransferase</fullName>
    </alternativeName>
    <alternativeName>
        <fullName evidence="10">Protein-beta-aspartate methyltransferase</fullName>
    </alternativeName>
</protein>
<gene>
    <name evidence="12" type="ORF">K7472_18970</name>
</gene>
<evidence type="ECO:0000256" key="11">
    <source>
        <dbReference type="ARBA" id="ARBA00031350"/>
    </source>
</evidence>